<evidence type="ECO:0000313" key="1">
    <source>
        <dbReference type="EMBL" id="PHT92426.1"/>
    </source>
</evidence>
<keyword evidence="2" id="KW-1185">Reference proteome</keyword>
<comment type="caution">
    <text evidence="1">The sequence shown here is derived from an EMBL/GenBank/DDBJ whole genome shotgun (WGS) entry which is preliminary data.</text>
</comment>
<organism evidence="1 2">
    <name type="scientific">Capsicum annuum</name>
    <name type="common">Capsicum pepper</name>
    <dbReference type="NCBI Taxonomy" id="4072"/>
    <lineage>
        <taxon>Eukaryota</taxon>
        <taxon>Viridiplantae</taxon>
        <taxon>Streptophyta</taxon>
        <taxon>Embryophyta</taxon>
        <taxon>Tracheophyta</taxon>
        <taxon>Spermatophyta</taxon>
        <taxon>Magnoliopsida</taxon>
        <taxon>eudicotyledons</taxon>
        <taxon>Gunneridae</taxon>
        <taxon>Pentapetalae</taxon>
        <taxon>asterids</taxon>
        <taxon>lamiids</taxon>
        <taxon>Solanales</taxon>
        <taxon>Solanaceae</taxon>
        <taxon>Solanoideae</taxon>
        <taxon>Capsiceae</taxon>
        <taxon>Capsicum</taxon>
    </lineage>
</organism>
<dbReference type="STRING" id="4072.A0A2G3ADV7"/>
<evidence type="ECO:0000313" key="2">
    <source>
        <dbReference type="Proteomes" id="UP000222542"/>
    </source>
</evidence>
<dbReference type="Gramene" id="PHT92426">
    <property type="protein sequence ID" value="PHT92426"/>
    <property type="gene ID" value="T459_00308"/>
</dbReference>
<dbReference type="EMBL" id="AYRZ02000001">
    <property type="protein sequence ID" value="PHT92426.1"/>
    <property type="molecule type" value="Genomic_DNA"/>
</dbReference>
<dbReference type="Proteomes" id="UP000222542">
    <property type="component" value="Unassembled WGS sequence"/>
</dbReference>
<protein>
    <submittedName>
        <fullName evidence="1">Uncharacterized protein</fullName>
    </submittedName>
</protein>
<dbReference type="AlphaFoldDB" id="A0A2G3ADV7"/>
<reference evidence="1 2" key="1">
    <citation type="journal article" date="2014" name="Nat. Genet.">
        <title>Genome sequence of the hot pepper provides insights into the evolution of pungency in Capsicum species.</title>
        <authorList>
            <person name="Kim S."/>
            <person name="Park M."/>
            <person name="Yeom S.I."/>
            <person name="Kim Y.M."/>
            <person name="Lee J.M."/>
            <person name="Lee H.A."/>
            <person name="Seo E."/>
            <person name="Choi J."/>
            <person name="Cheong K."/>
            <person name="Kim K.T."/>
            <person name="Jung K."/>
            <person name="Lee G.W."/>
            <person name="Oh S.K."/>
            <person name="Bae C."/>
            <person name="Kim S.B."/>
            <person name="Lee H.Y."/>
            <person name="Kim S.Y."/>
            <person name="Kim M.S."/>
            <person name="Kang B.C."/>
            <person name="Jo Y.D."/>
            <person name="Yang H.B."/>
            <person name="Jeong H.J."/>
            <person name="Kang W.H."/>
            <person name="Kwon J.K."/>
            <person name="Shin C."/>
            <person name="Lim J.Y."/>
            <person name="Park J.H."/>
            <person name="Huh J.H."/>
            <person name="Kim J.S."/>
            <person name="Kim B.D."/>
            <person name="Cohen O."/>
            <person name="Paran I."/>
            <person name="Suh M.C."/>
            <person name="Lee S.B."/>
            <person name="Kim Y.K."/>
            <person name="Shin Y."/>
            <person name="Noh S.J."/>
            <person name="Park J."/>
            <person name="Seo Y.S."/>
            <person name="Kwon S.Y."/>
            <person name="Kim H.A."/>
            <person name="Park J.M."/>
            <person name="Kim H.J."/>
            <person name="Choi S.B."/>
            <person name="Bosland P.W."/>
            <person name="Reeves G."/>
            <person name="Jo S.H."/>
            <person name="Lee B.W."/>
            <person name="Cho H.T."/>
            <person name="Choi H.S."/>
            <person name="Lee M.S."/>
            <person name="Yu Y."/>
            <person name="Do Choi Y."/>
            <person name="Park B.S."/>
            <person name="van Deynze A."/>
            <person name="Ashrafi H."/>
            <person name="Hill T."/>
            <person name="Kim W.T."/>
            <person name="Pai H.S."/>
            <person name="Ahn H.K."/>
            <person name="Yeam I."/>
            <person name="Giovannoni J.J."/>
            <person name="Rose J.K."/>
            <person name="Sorensen I."/>
            <person name="Lee S.J."/>
            <person name="Kim R.W."/>
            <person name="Choi I.Y."/>
            <person name="Choi B.S."/>
            <person name="Lim J.S."/>
            <person name="Lee Y.H."/>
            <person name="Choi D."/>
        </authorList>
    </citation>
    <scope>NUCLEOTIDE SEQUENCE [LARGE SCALE GENOMIC DNA]</scope>
    <source>
        <strain evidence="2">cv. CM334</strain>
    </source>
</reference>
<dbReference type="OMA" id="PHINEES"/>
<accession>A0A2G3ADV7</accession>
<gene>
    <name evidence="1" type="ORF">T459_00308</name>
</gene>
<name>A0A2G3ADV7_CAPAN</name>
<proteinExistence type="predicted"/>
<reference evidence="1 2" key="2">
    <citation type="journal article" date="2017" name="Genome Biol.">
        <title>New reference genome sequences of hot pepper reveal the massive evolution of plant disease-resistance genes by retroduplication.</title>
        <authorList>
            <person name="Kim S."/>
            <person name="Park J."/>
            <person name="Yeom S.I."/>
            <person name="Kim Y.M."/>
            <person name="Seo E."/>
            <person name="Kim K.T."/>
            <person name="Kim M.S."/>
            <person name="Lee J.M."/>
            <person name="Cheong K."/>
            <person name="Shin H.S."/>
            <person name="Kim S.B."/>
            <person name="Han K."/>
            <person name="Lee J."/>
            <person name="Park M."/>
            <person name="Lee H.A."/>
            <person name="Lee H.Y."/>
            <person name="Lee Y."/>
            <person name="Oh S."/>
            <person name="Lee J.H."/>
            <person name="Choi E."/>
            <person name="Choi E."/>
            <person name="Lee S.E."/>
            <person name="Jeon J."/>
            <person name="Kim H."/>
            <person name="Choi G."/>
            <person name="Song H."/>
            <person name="Lee J."/>
            <person name="Lee S.C."/>
            <person name="Kwon J.K."/>
            <person name="Lee H.Y."/>
            <person name="Koo N."/>
            <person name="Hong Y."/>
            <person name="Kim R.W."/>
            <person name="Kang W.H."/>
            <person name="Huh J.H."/>
            <person name="Kang B.C."/>
            <person name="Yang T.J."/>
            <person name="Lee Y.H."/>
            <person name="Bennetzen J.L."/>
            <person name="Choi D."/>
        </authorList>
    </citation>
    <scope>NUCLEOTIDE SEQUENCE [LARGE SCALE GENOMIC DNA]</scope>
    <source>
        <strain evidence="2">cv. CM334</strain>
    </source>
</reference>
<sequence length="256" mass="28734">MSTPATPLGSSINAPLLIIDEDQNDTKMNLNPLSKLNPPPNPCSRVNAFSSSHISDESKTIVAHVKSVLVFQLTSGSTKNVEDMVKCANNAFFTLDFLGADYKSFYKDVRHFITYHYDLLTAERQRAMQSFPTEMKTRYENAIVCANDLKEEIVQIQGHIGIVMKKKENLERQISDAMELIGKLKECVAVLKQEEGALNHEKQKCVVAYEIAHQEAQNICSQAEAVKNVLREIDQRKNAALNGIESVTHHLKSLQF</sequence>